<organism evidence="2 3">
    <name type="scientific">Flagellimonas oceani</name>
    <dbReference type="NCBI Taxonomy" id="2698672"/>
    <lineage>
        <taxon>Bacteria</taxon>
        <taxon>Pseudomonadati</taxon>
        <taxon>Bacteroidota</taxon>
        <taxon>Flavobacteriia</taxon>
        <taxon>Flavobacteriales</taxon>
        <taxon>Flavobacteriaceae</taxon>
        <taxon>Flagellimonas</taxon>
    </lineage>
</organism>
<sequence>MKQYSVYRNIRVRALIFGLPVAFFALQMMAVVGSLMAVIFSFNLILLILIGIGNTVLYGVLLKLAQEPGMLQIRVWFPHSISNKKITPYEHCDELS</sequence>
<dbReference type="KEGG" id="mut:GVT53_10635"/>
<dbReference type="AlphaFoldDB" id="A0A6G7J3S9"/>
<keyword evidence="1" id="KW-1133">Transmembrane helix</keyword>
<keyword evidence="1" id="KW-0812">Transmembrane</keyword>
<dbReference type="EMBL" id="CP049616">
    <property type="protein sequence ID" value="QII45117.1"/>
    <property type="molecule type" value="Genomic_DNA"/>
</dbReference>
<name>A0A6G7J3S9_9FLAO</name>
<evidence type="ECO:0000313" key="3">
    <source>
        <dbReference type="Proteomes" id="UP000502928"/>
    </source>
</evidence>
<feature type="transmembrane region" description="Helical" evidence="1">
    <location>
        <begin position="38"/>
        <end position="61"/>
    </location>
</feature>
<evidence type="ECO:0000256" key="1">
    <source>
        <dbReference type="SAM" id="Phobius"/>
    </source>
</evidence>
<dbReference type="RefSeq" id="WP_166248610.1">
    <property type="nucleotide sequence ID" value="NZ_CP049616.1"/>
</dbReference>
<keyword evidence="3" id="KW-1185">Reference proteome</keyword>
<accession>A0A6G7J3S9</accession>
<protein>
    <submittedName>
        <fullName evidence="2">Uncharacterized protein</fullName>
    </submittedName>
</protein>
<reference evidence="2 3" key="1">
    <citation type="submission" date="2020-02" db="EMBL/GenBank/DDBJ databases">
        <title>Complete genome of Muricauda sp. 501str8.</title>
        <authorList>
            <person name="Dong B."/>
            <person name="Zhu S."/>
            <person name="Yang J."/>
            <person name="Chen J."/>
        </authorList>
    </citation>
    <scope>NUCLEOTIDE SEQUENCE [LARGE SCALE GENOMIC DNA]</scope>
    <source>
        <strain evidence="2 3">501str8</strain>
    </source>
</reference>
<dbReference type="Proteomes" id="UP000502928">
    <property type="component" value="Chromosome"/>
</dbReference>
<gene>
    <name evidence="2" type="ORF">GVT53_10635</name>
</gene>
<keyword evidence="1" id="KW-0472">Membrane</keyword>
<evidence type="ECO:0000313" key="2">
    <source>
        <dbReference type="EMBL" id="QII45117.1"/>
    </source>
</evidence>
<feature type="transmembrane region" description="Helical" evidence="1">
    <location>
        <begin position="12"/>
        <end position="32"/>
    </location>
</feature>
<proteinExistence type="predicted"/>